<keyword evidence="1" id="KW-0812">Transmembrane</keyword>
<feature type="transmembrane region" description="Helical" evidence="1">
    <location>
        <begin position="144"/>
        <end position="168"/>
    </location>
</feature>
<dbReference type="PANTHER" id="PTHR23028:SF53">
    <property type="entry name" value="ACYL_TRANSF_3 DOMAIN-CONTAINING PROTEIN"/>
    <property type="match status" value="1"/>
</dbReference>
<feature type="transmembrane region" description="Helical" evidence="1">
    <location>
        <begin position="350"/>
        <end position="369"/>
    </location>
</feature>
<dbReference type="GO" id="GO:0009103">
    <property type="term" value="P:lipopolysaccharide biosynthetic process"/>
    <property type="evidence" value="ECO:0007669"/>
    <property type="project" value="TreeGrafter"/>
</dbReference>
<evidence type="ECO:0000313" key="4">
    <source>
        <dbReference type="Proteomes" id="UP000239709"/>
    </source>
</evidence>
<feature type="transmembrane region" description="Helical" evidence="1">
    <location>
        <begin position="389"/>
        <end position="410"/>
    </location>
</feature>
<reference evidence="3 4" key="1">
    <citation type="submission" date="2018-03" db="EMBL/GenBank/DDBJ databases">
        <title>Genome sequencing of Ottowia sp.</title>
        <authorList>
            <person name="Kim S.-J."/>
            <person name="Heo J."/>
            <person name="Kwon S.-W."/>
        </authorList>
    </citation>
    <scope>NUCLEOTIDE SEQUENCE [LARGE SCALE GENOMIC DNA]</scope>
    <source>
        <strain evidence="3 4">KADR8-3</strain>
    </source>
</reference>
<dbReference type="Proteomes" id="UP000239709">
    <property type="component" value="Chromosome"/>
</dbReference>
<feature type="transmembrane region" description="Helical" evidence="1">
    <location>
        <begin position="188"/>
        <end position="208"/>
    </location>
</feature>
<dbReference type="EMBL" id="CP027666">
    <property type="protein sequence ID" value="AVO34915.1"/>
    <property type="molecule type" value="Genomic_DNA"/>
</dbReference>
<proteinExistence type="predicted"/>
<evidence type="ECO:0000313" key="3">
    <source>
        <dbReference type="EMBL" id="AVO34915.1"/>
    </source>
</evidence>
<feature type="domain" description="Acyltransferase 3" evidence="2">
    <location>
        <begin position="68"/>
        <end position="411"/>
    </location>
</feature>
<keyword evidence="1" id="KW-1133">Transmembrane helix</keyword>
<dbReference type="GO" id="GO:0016020">
    <property type="term" value="C:membrane"/>
    <property type="evidence" value="ECO:0007669"/>
    <property type="project" value="TreeGrafter"/>
</dbReference>
<accession>A0A2S0MG91</accession>
<feature type="transmembrane region" description="Helical" evidence="1">
    <location>
        <begin position="281"/>
        <end position="304"/>
    </location>
</feature>
<dbReference type="GO" id="GO:0016747">
    <property type="term" value="F:acyltransferase activity, transferring groups other than amino-acyl groups"/>
    <property type="evidence" value="ECO:0007669"/>
    <property type="project" value="InterPro"/>
</dbReference>
<evidence type="ECO:0000259" key="2">
    <source>
        <dbReference type="Pfam" id="PF01757"/>
    </source>
</evidence>
<feature type="transmembrane region" description="Helical" evidence="1">
    <location>
        <begin position="101"/>
        <end position="123"/>
    </location>
</feature>
<feature type="transmembrane region" description="Helical" evidence="1">
    <location>
        <begin position="316"/>
        <end position="338"/>
    </location>
</feature>
<feature type="transmembrane region" description="Helical" evidence="1">
    <location>
        <begin position="220"/>
        <end position="239"/>
    </location>
</feature>
<keyword evidence="4" id="KW-1185">Reference proteome</keyword>
<dbReference type="InterPro" id="IPR050879">
    <property type="entry name" value="Acyltransferase_3"/>
</dbReference>
<dbReference type="InterPro" id="IPR002656">
    <property type="entry name" value="Acyl_transf_3_dom"/>
</dbReference>
<dbReference type="OrthoDB" id="9814807at2"/>
<protein>
    <recommendedName>
        <fullName evidence="2">Acyltransferase 3 domain-containing protein</fullName>
    </recommendedName>
</protein>
<gene>
    <name evidence="3" type="ORF">C6570_12220</name>
</gene>
<organism evidence="3 4">
    <name type="scientific">Ottowia oryzae</name>
    <dbReference type="NCBI Taxonomy" id="2109914"/>
    <lineage>
        <taxon>Bacteria</taxon>
        <taxon>Pseudomonadati</taxon>
        <taxon>Pseudomonadota</taxon>
        <taxon>Betaproteobacteria</taxon>
        <taxon>Burkholderiales</taxon>
        <taxon>Comamonadaceae</taxon>
        <taxon>Ottowia</taxon>
    </lineage>
</organism>
<dbReference type="KEGG" id="otk:C6570_12220"/>
<keyword evidence="1" id="KW-0472">Membrane</keyword>
<dbReference type="PANTHER" id="PTHR23028">
    <property type="entry name" value="ACETYLTRANSFERASE"/>
    <property type="match status" value="1"/>
</dbReference>
<evidence type="ECO:0000256" key="1">
    <source>
        <dbReference type="SAM" id="Phobius"/>
    </source>
</evidence>
<dbReference type="AlphaFoldDB" id="A0A2S0MG91"/>
<name>A0A2S0MG91_9BURK</name>
<dbReference type="Pfam" id="PF01757">
    <property type="entry name" value="Acyl_transf_3"/>
    <property type="match status" value="1"/>
</dbReference>
<sequence>MTCTGRRRHASRRAPRDARRRTRLLPSCCTPGSQQACACLRSAQRSAPCRGGTTVSASPPTTAADRLVGLDTLRTIAIVHVVLAHGAMTFMPALPGVGGRVVWWLIAANFGVPLFFVLSGFLITRQLADGMPTGTFYRHRLAKIYPTFALAVVVFGLIAGVTDLKAWLLHLTALHNFAYSMSGRMSGHLWSLAVELQFYALAPLLFALGYRRLSAPRMAALVALVWAAHAWLLVGATPPVQAARLAALLNIYQYTSFNIVALLLGALLYKAYATGARWPGAAPLGLAAALGMPAICAMVLPSLQVNSADLTRNGDALALLLLICLPPVASVCLGHLTLQRQWFTGPAWRRWSAFFAAISYQWYLWHPLVLLGFHRAATRWAGVDAWVRAWPWLALAAYGALSASLAWLAYRFVEQPLHARLRASLGGPGRLPGANA</sequence>
<feature type="transmembrane region" description="Helical" evidence="1">
    <location>
        <begin position="251"/>
        <end position="269"/>
    </location>
</feature>
<feature type="transmembrane region" description="Helical" evidence="1">
    <location>
        <begin position="76"/>
        <end position="95"/>
    </location>
</feature>